<name>A0A517V6G8_9PLAN</name>
<dbReference type="EMBL" id="CP036343">
    <property type="protein sequence ID" value="QDT88599.1"/>
    <property type="molecule type" value="Genomic_DNA"/>
</dbReference>
<dbReference type="Gene3D" id="3.30.450.40">
    <property type="match status" value="2"/>
</dbReference>
<sequence length="805" mass="91080">MPTIDTDYLDSSHSWNDGLEFVREAMQQIARSHLKAKLSEDKRVLLNDEVLETLRQDYLQAAQEIRPVFAMFQHDPTIQGLLDDLLEVGGKCHITRIRYYHYSETDLDGELVIVDSAGYDSETASQLRIGPLVRFRSSRPLTSADSFWCFALGVPTFFEIQEHASDRLAPVLYPGCFPLIRTPVDQCEKHLAGTKARQWLDIPLQYSGRTCGKLSCDFDAPTTKMVDLRNDLIHFWCQAQQVTPYLDALYQNQFTDPLAEVFSDLQDCRSINELFNYCTSKLPHLFDCAHASIFTLSKDTFGAARLVLRKTSYVPSSNYENTCCYDVSDDSLTAWVARNNMALRLHNLEDDQDREQQLSAYRTFDGRLHWRNRLVDSSDHSSYLAVPITIDVKTVGGVLRFTEKNEGKIKYFSEKDQVFLQRIAKEAIGPRLQFLLACEQKTTLSFDVLQEANALLVEETSPKLKDIGKAVRSMLETFFPEMNGRQKLYLLNVLEVDGSTFRHHEIGGSLKNDMVEDCLYPLEGSLTGYVLGAFKENKTNEAVFINDFSNAKARGAMIVVCNSAVTALACPVIFRGKRYGVIVVKSSHHDLFLEIHGRLLEVVAAEAAAMFARRDYELLRKLDIRMESCTDHTKSKLSPWMTKARELFHSSENPSIEELDLQEVVGLAIREAGAKDACLEVPNMKVKTCRQTLSSIVYAILRDMCIRQQEKGEVIFIKASVEDNWLRLEIGQNGNFKPLLRASFDAADTAEKLVDNAGAVKDDDGITISRMLAYYHQFSHSRRGSVSFNRSGDAKSELVIKLPLG</sequence>
<dbReference type="InterPro" id="IPR029016">
    <property type="entry name" value="GAF-like_dom_sf"/>
</dbReference>
<proteinExistence type="predicted"/>
<dbReference type="KEGG" id="gax:Pan161_02170"/>
<protein>
    <recommendedName>
        <fullName evidence="1">GAF domain-containing protein</fullName>
    </recommendedName>
</protein>
<evidence type="ECO:0000313" key="3">
    <source>
        <dbReference type="Proteomes" id="UP000316855"/>
    </source>
</evidence>
<organism evidence="2 3">
    <name type="scientific">Gimesia algae</name>
    <dbReference type="NCBI Taxonomy" id="2527971"/>
    <lineage>
        <taxon>Bacteria</taxon>
        <taxon>Pseudomonadati</taxon>
        <taxon>Planctomycetota</taxon>
        <taxon>Planctomycetia</taxon>
        <taxon>Planctomycetales</taxon>
        <taxon>Planctomycetaceae</taxon>
        <taxon>Gimesia</taxon>
    </lineage>
</organism>
<dbReference type="InterPro" id="IPR003018">
    <property type="entry name" value="GAF"/>
</dbReference>
<dbReference type="Proteomes" id="UP000316855">
    <property type="component" value="Chromosome"/>
</dbReference>
<feature type="domain" description="GAF" evidence="1">
    <location>
        <begin position="270"/>
        <end position="442"/>
    </location>
</feature>
<reference evidence="2 3" key="1">
    <citation type="submission" date="2019-02" db="EMBL/GenBank/DDBJ databases">
        <title>Deep-cultivation of Planctomycetes and their phenomic and genomic characterization uncovers novel biology.</title>
        <authorList>
            <person name="Wiegand S."/>
            <person name="Jogler M."/>
            <person name="Boedeker C."/>
            <person name="Pinto D."/>
            <person name="Vollmers J."/>
            <person name="Rivas-Marin E."/>
            <person name="Kohn T."/>
            <person name="Peeters S.H."/>
            <person name="Heuer A."/>
            <person name="Rast P."/>
            <person name="Oberbeckmann S."/>
            <person name="Bunk B."/>
            <person name="Jeske O."/>
            <person name="Meyerdierks A."/>
            <person name="Storesund J.E."/>
            <person name="Kallscheuer N."/>
            <person name="Luecker S."/>
            <person name="Lage O.M."/>
            <person name="Pohl T."/>
            <person name="Merkel B.J."/>
            <person name="Hornburger P."/>
            <person name="Mueller R.-W."/>
            <person name="Bruemmer F."/>
            <person name="Labrenz M."/>
            <person name="Spormann A.M."/>
            <person name="Op den Camp H."/>
            <person name="Overmann J."/>
            <person name="Amann R."/>
            <person name="Jetten M.S.M."/>
            <person name="Mascher T."/>
            <person name="Medema M.H."/>
            <person name="Devos D.P."/>
            <person name="Kaster A.-K."/>
            <person name="Ovreas L."/>
            <person name="Rohde M."/>
            <person name="Galperin M.Y."/>
            <person name="Jogler C."/>
        </authorList>
    </citation>
    <scope>NUCLEOTIDE SEQUENCE [LARGE SCALE GENOMIC DNA]</scope>
    <source>
        <strain evidence="2 3">Pan161</strain>
    </source>
</reference>
<dbReference type="SUPFAM" id="SSF55781">
    <property type="entry name" value="GAF domain-like"/>
    <property type="match status" value="2"/>
</dbReference>
<keyword evidence="3" id="KW-1185">Reference proteome</keyword>
<evidence type="ECO:0000313" key="2">
    <source>
        <dbReference type="EMBL" id="QDT88599.1"/>
    </source>
</evidence>
<gene>
    <name evidence="2" type="ORF">Pan161_02170</name>
</gene>
<dbReference type="SMART" id="SM00065">
    <property type="entry name" value="GAF"/>
    <property type="match status" value="1"/>
</dbReference>
<dbReference type="RefSeq" id="WP_145223766.1">
    <property type="nucleotide sequence ID" value="NZ_CP036343.1"/>
</dbReference>
<accession>A0A517V6G8</accession>
<dbReference type="AlphaFoldDB" id="A0A517V6G8"/>
<evidence type="ECO:0000259" key="1">
    <source>
        <dbReference type="SMART" id="SM00065"/>
    </source>
</evidence>